<dbReference type="RefSeq" id="WP_000185894.1">
    <property type="nucleotide sequence ID" value="NZ_CP016896.1"/>
</dbReference>
<reference evidence="1 2" key="1">
    <citation type="submission" date="2016-08" db="EMBL/GenBank/DDBJ databases">
        <title>Complete genome sequence of Acinetobacter baylyi strain GFJ2.</title>
        <authorList>
            <person name="Tabata M."/>
            <person name="Kuboki S."/>
            <person name="Gibu N."/>
            <person name="Kinouchi Y."/>
            <person name="Vangnai A."/>
            <person name="Kasai D."/>
            <person name="Fukuda M."/>
        </authorList>
    </citation>
    <scope>NUCLEOTIDE SEQUENCE [LARGE SCALE GENOMIC DNA]</scope>
    <source>
        <strain evidence="1 2">GFJ2</strain>
    </source>
</reference>
<accession>A0A1P8ELP1</accession>
<name>A0A1P8ELP1_9GAMM</name>
<dbReference type="STRING" id="487316.BEN76_14320"/>
<dbReference type="AlphaFoldDB" id="A0A1P8ELP1"/>
<dbReference type="Proteomes" id="UP000185674">
    <property type="component" value="Chromosome"/>
</dbReference>
<dbReference type="KEGG" id="asol:BEN76_14320"/>
<gene>
    <name evidence="1" type="ORF">BEN76_14320</name>
</gene>
<dbReference type="EMBL" id="CP016896">
    <property type="protein sequence ID" value="APV37118.1"/>
    <property type="molecule type" value="Genomic_DNA"/>
</dbReference>
<proteinExistence type="predicted"/>
<evidence type="ECO:0000313" key="1">
    <source>
        <dbReference type="EMBL" id="APV37118.1"/>
    </source>
</evidence>
<protein>
    <submittedName>
        <fullName evidence="1">Uncharacterized protein</fullName>
    </submittedName>
</protein>
<evidence type="ECO:0000313" key="2">
    <source>
        <dbReference type="Proteomes" id="UP000185674"/>
    </source>
</evidence>
<organism evidence="1 2">
    <name type="scientific">Acinetobacter soli</name>
    <dbReference type="NCBI Taxonomy" id="487316"/>
    <lineage>
        <taxon>Bacteria</taxon>
        <taxon>Pseudomonadati</taxon>
        <taxon>Pseudomonadota</taxon>
        <taxon>Gammaproteobacteria</taxon>
        <taxon>Moraxellales</taxon>
        <taxon>Moraxellaceae</taxon>
        <taxon>Acinetobacter</taxon>
    </lineage>
</organism>
<sequence length="601" mass="69274">MTNTSTDQNKTSSDENKVKLLWEILKPYKDKYLQVWWYGGMEKGKRPGDQPQVHVLFREVLEDFRPTDNFIQITTNITDLVSWRVDSIWHQQRKIDFVNSDIYEFVIDHTDFELKFLKIYENADEKKKINFFKNREECAIVDSKSKKNCISFKLNHPEFNELLIPCLEFLTRAYGLSTELIRILTTYNENERESRLYTPHIGEKGLWTVLLGDGITRADHVFVAYYKYTEIAKKASRILFSSIVKNSDFKQANIFPEVVPWHTETLPIRVSGFHLAGTKTFVVTRIRGMKPPKNDHIRIIPKVTERINTTTDTDHPNPPLPQLGSGDINVSTNLGGRRPPSDHELIEDDFEWIDGGPANELSKYKYVKQVKRPKRKKKFIETQTIGTGAPDNSPEVLNTQILPSTNNSKEFQAPVDGRIIGLWKACVKAMEVNPHLIQQVSYYTFEKGFNYSELPMLIGFFTESEVQVHKTWCYANSLKTQIRGALIIRLTLSQLEPVYIFDIQPATYTSTIQGETLTKERGHAGLVFQMKQEKDLEQFISDLMYLLPLHAGSYSPSVFQSLLVTQIFLFRHSNTKGLTEGESTLLNALRKIGIDKITFKN</sequence>